<dbReference type="PANTHER" id="PTHR44329:SF288">
    <property type="entry name" value="MITOGEN-ACTIVATED PROTEIN KINASE KINASE KINASE 20"/>
    <property type="match status" value="1"/>
</dbReference>
<evidence type="ECO:0000259" key="6">
    <source>
        <dbReference type="PROSITE" id="PS50011"/>
    </source>
</evidence>
<dbReference type="PANTHER" id="PTHR44329">
    <property type="entry name" value="SERINE/THREONINE-PROTEIN KINASE TNNI3K-RELATED"/>
    <property type="match status" value="1"/>
</dbReference>
<feature type="compositionally biased region" description="Polar residues" evidence="5">
    <location>
        <begin position="716"/>
        <end position="725"/>
    </location>
</feature>
<dbReference type="InterPro" id="IPR051681">
    <property type="entry name" value="Ser/Thr_Kinases-Pseudokinases"/>
</dbReference>
<feature type="compositionally biased region" description="Basic and acidic residues" evidence="5">
    <location>
        <begin position="88"/>
        <end position="97"/>
    </location>
</feature>
<dbReference type="Pfam" id="PF00069">
    <property type="entry name" value="Pkinase"/>
    <property type="match status" value="1"/>
</dbReference>
<feature type="region of interest" description="Disordered" evidence="5">
    <location>
        <begin position="625"/>
        <end position="836"/>
    </location>
</feature>
<evidence type="ECO:0000256" key="2">
    <source>
        <dbReference type="ARBA" id="ARBA00022741"/>
    </source>
</evidence>
<organism evidence="7 8">
    <name type="scientific">Acrodontium crateriforme</name>
    <dbReference type="NCBI Taxonomy" id="150365"/>
    <lineage>
        <taxon>Eukaryota</taxon>
        <taxon>Fungi</taxon>
        <taxon>Dikarya</taxon>
        <taxon>Ascomycota</taxon>
        <taxon>Pezizomycotina</taxon>
        <taxon>Dothideomycetes</taxon>
        <taxon>Dothideomycetidae</taxon>
        <taxon>Mycosphaerellales</taxon>
        <taxon>Teratosphaeriaceae</taxon>
        <taxon>Acrodontium</taxon>
    </lineage>
</organism>
<reference evidence="7 8" key="1">
    <citation type="submission" date="2023-11" db="EMBL/GenBank/DDBJ databases">
        <title>An acidophilic fungus is an integral part of prey digestion in a carnivorous sundew plant.</title>
        <authorList>
            <person name="Tsai I.J."/>
        </authorList>
    </citation>
    <scope>NUCLEOTIDE SEQUENCE [LARGE SCALE GENOMIC DNA]</scope>
    <source>
        <strain evidence="7">169a</strain>
    </source>
</reference>
<feature type="region of interest" description="Disordered" evidence="5">
    <location>
        <begin position="1"/>
        <end position="135"/>
    </location>
</feature>
<protein>
    <recommendedName>
        <fullName evidence="6">Protein kinase domain-containing protein</fullName>
    </recommendedName>
</protein>
<dbReference type="Proteomes" id="UP001303373">
    <property type="component" value="Chromosome 3"/>
</dbReference>
<dbReference type="InterPro" id="IPR000719">
    <property type="entry name" value="Prot_kinase_dom"/>
</dbReference>
<accession>A0AAQ3M448</accession>
<feature type="compositionally biased region" description="Basic and acidic residues" evidence="5">
    <location>
        <begin position="701"/>
        <end position="715"/>
    </location>
</feature>
<evidence type="ECO:0000256" key="4">
    <source>
        <dbReference type="ARBA" id="ARBA00022840"/>
    </source>
</evidence>
<dbReference type="AlphaFoldDB" id="A0AAQ3M448"/>
<dbReference type="GO" id="GO:0004674">
    <property type="term" value="F:protein serine/threonine kinase activity"/>
    <property type="evidence" value="ECO:0007669"/>
    <property type="project" value="TreeGrafter"/>
</dbReference>
<keyword evidence="4" id="KW-0067">ATP-binding</keyword>
<dbReference type="EMBL" id="CP138582">
    <property type="protein sequence ID" value="WPG99545.1"/>
    <property type="molecule type" value="Genomic_DNA"/>
</dbReference>
<keyword evidence="2" id="KW-0547">Nucleotide-binding</keyword>
<dbReference type="GO" id="GO:0005524">
    <property type="term" value="F:ATP binding"/>
    <property type="evidence" value="ECO:0007669"/>
    <property type="project" value="UniProtKB-KW"/>
</dbReference>
<keyword evidence="3" id="KW-0418">Kinase</keyword>
<feature type="domain" description="Protein kinase" evidence="6">
    <location>
        <begin position="334"/>
        <end position="573"/>
    </location>
</feature>
<feature type="compositionally biased region" description="Basic and acidic residues" evidence="5">
    <location>
        <begin position="780"/>
        <end position="798"/>
    </location>
</feature>
<dbReference type="InterPro" id="IPR011009">
    <property type="entry name" value="Kinase-like_dom_sf"/>
</dbReference>
<dbReference type="Gene3D" id="1.10.510.10">
    <property type="entry name" value="Transferase(Phosphotransferase) domain 1"/>
    <property type="match status" value="1"/>
</dbReference>
<dbReference type="PROSITE" id="PS50011">
    <property type="entry name" value="PROTEIN_KINASE_DOM"/>
    <property type="match status" value="1"/>
</dbReference>
<evidence type="ECO:0000313" key="7">
    <source>
        <dbReference type="EMBL" id="WPG99545.1"/>
    </source>
</evidence>
<evidence type="ECO:0000256" key="1">
    <source>
        <dbReference type="ARBA" id="ARBA00022679"/>
    </source>
</evidence>
<name>A0AAQ3M448_9PEZI</name>
<feature type="compositionally biased region" description="Polar residues" evidence="5">
    <location>
        <begin position="643"/>
        <end position="655"/>
    </location>
</feature>
<evidence type="ECO:0000256" key="5">
    <source>
        <dbReference type="SAM" id="MobiDB-lite"/>
    </source>
</evidence>
<dbReference type="SUPFAM" id="SSF56112">
    <property type="entry name" value="Protein kinase-like (PK-like)"/>
    <property type="match status" value="1"/>
</dbReference>
<gene>
    <name evidence="7" type="ORF">R9X50_00236200</name>
</gene>
<keyword evidence="1" id="KW-0808">Transferase</keyword>
<sequence length="836" mass="93610">MMPHLFPFANPAADDDAHKMEYKSPNEQPRRPSLLQNIGGLLKTHQDRPAIEPQSEVSVALPSSVPEVSAGYRKRIPSLSRPPPVYRQDSEKREKLQEVPPSPTEKSAASTDRRRASLLSVSNREPAQSPRYRPIPSLSAREDACRDDIVHSEFAQTPTVDSTEAPSRSCPAQLPPLQIPDVHNNESEFEVADEECEVDRTSLQEEYDRRWILNLSMFFRDTPGKREKFFVTYAETSGRWRRLTISVDYRNAPEGSLEADLSTLHYQRDKSLRIHEAIRESLSEIQFYNTVTNLKLETTPEDGQLHVHVREDANEIISFPSVSLFQHIQCRMLPESDLDLISHISGFVYKVRASGELLIKKEIPGPHTVDEFMYEVNALDSLLGSPNVVQLRGLVTDDSGAVVKGLLIAYAAQGALVDMIYDFRGTSEFPWSRREKWAKQIVEGLSRVHEAGFVQGDFTLSNIVIDEADNAQIIDINRRGCPVGWESPELTRLIESGQRISMCIGVKTDLFQLGMVLWALAEEADEPERVARPLPPLSGSVPDYFRKVVETCLSPRPQGRLAAKRLLRSFPAIVGLSPAGRPAVEFEQRHDFSDNSVSTSHRSDKEYIDPKLSITLDEVRRRRDTDASGFTSGQVTYVDPESNPASSYRFESSGSWIIGNRRGRSPVSSRNRRNSPFGRTASSTTSLSDSRSPPSGLQRAGSRESDFCASLREKSTGPTTSTTEYPPSLPRSELRLPPSLGKYSHSKPEIEQLQPPPPIQTKRLGELHNKPSSQLLHTDSGFDEHMVGELDWIDDRSFPKPPYSQKDAYGIIPPATESPPAIPDYALDPTKPRTNT</sequence>
<evidence type="ECO:0000313" key="8">
    <source>
        <dbReference type="Proteomes" id="UP001303373"/>
    </source>
</evidence>
<feature type="compositionally biased region" description="Basic and acidic residues" evidence="5">
    <location>
        <begin position="15"/>
        <end position="30"/>
    </location>
</feature>
<evidence type="ECO:0000256" key="3">
    <source>
        <dbReference type="ARBA" id="ARBA00022777"/>
    </source>
</evidence>
<proteinExistence type="predicted"/>
<feature type="compositionally biased region" description="Low complexity" evidence="5">
    <location>
        <begin position="682"/>
        <end position="695"/>
    </location>
</feature>
<keyword evidence="8" id="KW-1185">Reference proteome</keyword>